<dbReference type="InterPro" id="IPR036400">
    <property type="entry name" value="Cyt_B5-like_heme/steroid_sf"/>
</dbReference>
<evidence type="ECO:0000256" key="4">
    <source>
        <dbReference type="ARBA" id="ARBA00005747"/>
    </source>
</evidence>
<keyword evidence="8 18" id="KW-0479">Metal-binding</keyword>
<dbReference type="Proteomes" id="UP001321760">
    <property type="component" value="Unassembled WGS sequence"/>
</dbReference>
<evidence type="ECO:0000256" key="13">
    <source>
        <dbReference type="ARBA" id="ARBA00023002"/>
    </source>
</evidence>
<dbReference type="Gene3D" id="3.10.120.10">
    <property type="entry name" value="Cytochrome b5-like heme/steroid binding domain"/>
    <property type="match status" value="1"/>
</dbReference>
<evidence type="ECO:0000256" key="14">
    <source>
        <dbReference type="ARBA" id="ARBA00023004"/>
    </source>
</evidence>
<dbReference type="InterPro" id="IPR014430">
    <property type="entry name" value="Scs7"/>
</dbReference>
<protein>
    <recommendedName>
        <fullName evidence="18">Ceramide very long chain fatty acid hydroxylase</fullName>
        <ecNumber evidence="18">1.-.-.-</ecNumber>
    </recommendedName>
</protein>
<evidence type="ECO:0000256" key="9">
    <source>
        <dbReference type="ARBA" id="ARBA00022824"/>
    </source>
</evidence>
<evidence type="ECO:0000256" key="12">
    <source>
        <dbReference type="ARBA" id="ARBA00022989"/>
    </source>
</evidence>
<evidence type="ECO:0000256" key="5">
    <source>
        <dbReference type="ARBA" id="ARBA00022516"/>
    </source>
</evidence>
<comment type="similarity">
    <text evidence="4 18">Belongs to the sterol desaturase family. SCS7 subfamily.</text>
</comment>
<dbReference type="InterPro" id="IPR006694">
    <property type="entry name" value="Fatty_acid_hydroxylase"/>
</dbReference>
<evidence type="ECO:0000256" key="19">
    <source>
        <dbReference type="PIRSR" id="PIRSR005149-1"/>
    </source>
</evidence>
<reference evidence="24" key="2">
    <citation type="submission" date="2023-05" db="EMBL/GenBank/DDBJ databases">
        <authorList>
            <consortium name="Lawrence Berkeley National Laboratory"/>
            <person name="Steindorff A."/>
            <person name="Hensen N."/>
            <person name="Bonometti L."/>
            <person name="Westerberg I."/>
            <person name="Brannstrom I.O."/>
            <person name="Guillou S."/>
            <person name="Cros-Aarteil S."/>
            <person name="Calhoun S."/>
            <person name="Haridas S."/>
            <person name="Kuo A."/>
            <person name="Mondo S."/>
            <person name="Pangilinan J."/>
            <person name="Riley R."/>
            <person name="Labutti K."/>
            <person name="Andreopoulos B."/>
            <person name="Lipzen A."/>
            <person name="Chen C."/>
            <person name="Yanf M."/>
            <person name="Daum C."/>
            <person name="Ng V."/>
            <person name="Clum A."/>
            <person name="Ohm R."/>
            <person name="Martin F."/>
            <person name="Silar P."/>
            <person name="Natvig D."/>
            <person name="Lalanne C."/>
            <person name="Gautier V."/>
            <person name="Ament-Velasquez S.L."/>
            <person name="Kruys A."/>
            <person name="Hutchinson M.I."/>
            <person name="Powell A.J."/>
            <person name="Barry K."/>
            <person name="Miller A.N."/>
            <person name="Grigoriev I.V."/>
            <person name="Debuchy R."/>
            <person name="Gladieux P."/>
            <person name="Thoren M.H."/>
            <person name="Johannesson H."/>
        </authorList>
    </citation>
    <scope>NUCLEOTIDE SEQUENCE</scope>
    <source>
        <strain evidence="24">PSN243</strain>
    </source>
</reference>
<dbReference type="PIRSF" id="PIRSF005149">
    <property type="entry name" value="IPC-B_HD"/>
    <property type="match status" value="1"/>
</dbReference>
<dbReference type="SMART" id="SM01117">
    <property type="entry name" value="Cyt-b5"/>
    <property type="match status" value="1"/>
</dbReference>
<feature type="binding site" description="axial binding residue" evidence="20">
    <location>
        <position position="41"/>
    </location>
    <ligand>
        <name>heme</name>
        <dbReference type="ChEBI" id="CHEBI:30413"/>
    </ligand>
    <ligandPart>
        <name>Fe</name>
        <dbReference type="ChEBI" id="CHEBI:18248"/>
    </ligandPart>
</feature>
<feature type="binding site" evidence="19">
    <location>
        <position position="321"/>
    </location>
    <ligand>
        <name>Zn(2+)</name>
        <dbReference type="ChEBI" id="CHEBI:29105"/>
        <label>1</label>
    </ligand>
</feature>
<evidence type="ECO:0000256" key="20">
    <source>
        <dbReference type="PIRSR" id="PIRSR005149-50"/>
    </source>
</evidence>
<feature type="binding site" evidence="19">
    <location>
        <position position="233"/>
    </location>
    <ligand>
        <name>Zn(2+)</name>
        <dbReference type="ChEBI" id="CHEBI:29105"/>
        <label>1</label>
    </ligand>
</feature>
<keyword evidence="16 18" id="KW-0472">Membrane</keyword>
<evidence type="ECO:0000256" key="1">
    <source>
        <dbReference type="ARBA" id="ARBA00004477"/>
    </source>
</evidence>
<keyword evidence="12 22" id="KW-1133">Transmembrane helix</keyword>
<keyword evidence="6 20" id="KW-0349">Heme</keyword>
<dbReference type="GO" id="GO:0020037">
    <property type="term" value="F:heme binding"/>
    <property type="evidence" value="ECO:0007669"/>
    <property type="project" value="InterPro"/>
</dbReference>
<evidence type="ECO:0000313" key="25">
    <source>
        <dbReference type="Proteomes" id="UP001321760"/>
    </source>
</evidence>
<dbReference type="SUPFAM" id="SSF55856">
    <property type="entry name" value="Cytochrome b5-like heme/steroid binding domain"/>
    <property type="match status" value="1"/>
</dbReference>
<feature type="binding site" evidence="19">
    <location>
        <position position="261"/>
    </location>
    <ligand>
        <name>Zn(2+)</name>
        <dbReference type="ChEBI" id="CHEBI:29105"/>
        <label>1</label>
    </ligand>
</feature>
<feature type="transmembrane region" description="Helical" evidence="22">
    <location>
        <begin position="186"/>
        <end position="203"/>
    </location>
</feature>
<keyword evidence="25" id="KW-1185">Reference proteome</keyword>
<comment type="cofactor">
    <cofactor evidence="20">
        <name>Fe cation</name>
        <dbReference type="ChEBI" id="CHEBI:24875"/>
    </cofactor>
</comment>
<feature type="binding site" evidence="19">
    <location>
        <position position="336"/>
    </location>
    <ligand>
        <name>Zn(2+)</name>
        <dbReference type="ChEBI" id="CHEBI:29105"/>
        <label>1</label>
    </ligand>
</feature>
<evidence type="ECO:0000259" key="23">
    <source>
        <dbReference type="SMART" id="SM01117"/>
    </source>
</evidence>
<keyword evidence="13 18" id="KW-0560">Oxidoreductase</keyword>
<keyword evidence="11 19" id="KW-0862">Zinc</keyword>
<evidence type="ECO:0000256" key="16">
    <source>
        <dbReference type="ARBA" id="ARBA00023136"/>
    </source>
</evidence>
<reference evidence="24" key="1">
    <citation type="journal article" date="2023" name="Mol. Phylogenet. Evol.">
        <title>Genome-scale phylogeny and comparative genomics of the fungal order Sordariales.</title>
        <authorList>
            <person name="Hensen N."/>
            <person name="Bonometti L."/>
            <person name="Westerberg I."/>
            <person name="Brannstrom I.O."/>
            <person name="Guillou S."/>
            <person name="Cros-Aarteil S."/>
            <person name="Calhoun S."/>
            <person name="Haridas S."/>
            <person name="Kuo A."/>
            <person name="Mondo S."/>
            <person name="Pangilinan J."/>
            <person name="Riley R."/>
            <person name="LaButti K."/>
            <person name="Andreopoulos B."/>
            <person name="Lipzen A."/>
            <person name="Chen C."/>
            <person name="Yan M."/>
            <person name="Daum C."/>
            <person name="Ng V."/>
            <person name="Clum A."/>
            <person name="Steindorff A."/>
            <person name="Ohm R.A."/>
            <person name="Martin F."/>
            <person name="Silar P."/>
            <person name="Natvig D.O."/>
            <person name="Lalanne C."/>
            <person name="Gautier V."/>
            <person name="Ament-Velasquez S.L."/>
            <person name="Kruys A."/>
            <person name="Hutchinson M.I."/>
            <person name="Powell A.J."/>
            <person name="Barry K."/>
            <person name="Miller A.N."/>
            <person name="Grigoriev I.V."/>
            <person name="Debuchy R."/>
            <person name="Gladieux P."/>
            <person name="Hiltunen Thoren M."/>
            <person name="Johannesson H."/>
        </authorList>
    </citation>
    <scope>NUCLEOTIDE SEQUENCE</scope>
    <source>
        <strain evidence="24">PSN243</strain>
    </source>
</reference>
<evidence type="ECO:0000256" key="2">
    <source>
        <dbReference type="ARBA" id="ARBA00004991"/>
    </source>
</evidence>
<dbReference type="PANTHER" id="PTHR12863:SF1">
    <property type="entry name" value="FATTY ACID 2-HYDROXYLASE"/>
    <property type="match status" value="1"/>
</dbReference>
<feature type="transmembrane region" description="Helical" evidence="22">
    <location>
        <begin position="215"/>
        <end position="232"/>
    </location>
</feature>
<dbReference type="FunFam" id="3.10.120.10:FF:000002">
    <property type="entry name" value="Cytochrome b5 type B"/>
    <property type="match status" value="1"/>
</dbReference>
<keyword evidence="5 18" id="KW-0444">Lipid biosynthesis</keyword>
<feature type="binding site" evidence="19">
    <location>
        <position position="340"/>
    </location>
    <ligand>
        <name>Zn(2+)</name>
        <dbReference type="ChEBI" id="CHEBI:29105"/>
        <label>1</label>
    </ligand>
</feature>
<feature type="region of interest" description="Disordered" evidence="21">
    <location>
        <begin position="94"/>
        <end position="118"/>
    </location>
</feature>
<keyword evidence="7 22" id="KW-0812">Transmembrane</keyword>
<accession>A0AAV9H158</accession>
<dbReference type="GO" id="GO:0005789">
    <property type="term" value="C:endoplasmic reticulum membrane"/>
    <property type="evidence" value="ECO:0007669"/>
    <property type="project" value="UniProtKB-SubCell"/>
</dbReference>
<feature type="binding site" evidence="19">
    <location>
        <position position="339"/>
    </location>
    <ligand>
        <name>Zn(2+)</name>
        <dbReference type="ChEBI" id="CHEBI:29105"/>
        <label>1</label>
    </ligand>
</feature>
<evidence type="ECO:0000256" key="15">
    <source>
        <dbReference type="ARBA" id="ARBA00023098"/>
    </source>
</evidence>
<keyword evidence="9 18" id="KW-0256">Endoplasmic reticulum</keyword>
<evidence type="ECO:0000256" key="6">
    <source>
        <dbReference type="ARBA" id="ARBA00022617"/>
    </source>
</evidence>
<evidence type="ECO:0000256" key="18">
    <source>
        <dbReference type="PIRNR" id="PIRNR005149"/>
    </source>
</evidence>
<dbReference type="InterPro" id="IPR018506">
    <property type="entry name" value="Cyt_B5_heme-BS"/>
</dbReference>
<evidence type="ECO:0000256" key="17">
    <source>
        <dbReference type="ARBA" id="ARBA00023160"/>
    </source>
</evidence>
<dbReference type="InterPro" id="IPR001199">
    <property type="entry name" value="Cyt_B5-like_heme/steroid-bd"/>
</dbReference>
<feature type="binding site" description="axial binding residue" evidence="20">
    <location>
        <position position="68"/>
    </location>
    <ligand>
        <name>heme</name>
        <dbReference type="ChEBI" id="CHEBI:30413"/>
    </ligand>
    <ligandPart>
        <name>Fe</name>
        <dbReference type="ChEBI" id="CHEBI:18248"/>
    </ligandPart>
</feature>
<evidence type="ECO:0000256" key="11">
    <source>
        <dbReference type="ARBA" id="ARBA00022833"/>
    </source>
</evidence>
<feature type="binding site" evidence="19">
    <location>
        <position position="257"/>
    </location>
    <ligand>
        <name>Zn(2+)</name>
        <dbReference type="ChEBI" id="CHEBI:29105"/>
        <label>1</label>
    </ligand>
</feature>
<evidence type="ECO:0000256" key="22">
    <source>
        <dbReference type="SAM" id="Phobius"/>
    </source>
</evidence>
<name>A0AAV9H158_9PEZI</name>
<evidence type="ECO:0000313" key="24">
    <source>
        <dbReference type="EMBL" id="KAK4453695.1"/>
    </source>
</evidence>
<gene>
    <name evidence="24" type="ORF">QBC34DRAFT_394772</name>
</gene>
<dbReference type="PANTHER" id="PTHR12863">
    <property type="entry name" value="FATTY ACID HYDROXYLASE"/>
    <property type="match status" value="1"/>
</dbReference>
<evidence type="ECO:0000256" key="21">
    <source>
        <dbReference type="SAM" id="MobiDB-lite"/>
    </source>
</evidence>
<organism evidence="24 25">
    <name type="scientific">Podospora aff. communis PSN243</name>
    <dbReference type="NCBI Taxonomy" id="3040156"/>
    <lineage>
        <taxon>Eukaryota</taxon>
        <taxon>Fungi</taxon>
        <taxon>Dikarya</taxon>
        <taxon>Ascomycota</taxon>
        <taxon>Pezizomycotina</taxon>
        <taxon>Sordariomycetes</taxon>
        <taxon>Sordariomycetidae</taxon>
        <taxon>Sordariales</taxon>
        <taxon>Podosporaceae</taxon>
        <taxon>Podospora</taxon>
    </lineage>
</organism>
<feature type="binding site" evidence="19">
    <location>
        <position position="317"/>
    </location>
    <ligand>
        <name>Zn(2+)</name>
        <dbReference type="ChEBI" id="CHEBI:29105"/>
        <label>1</label>
    </ligand>
</feature>
<dbReference type="EMBL" id="MU865919">
    <property type="protein sequence ID" value="KAK4453695.1"/>
    <property type="molecule type" value="Genomic_DNA"/>
</dbReference>
<feature type="compositionally biased region" description="Low complexity" evidence="21">
    <location>
        <begin position="94"/>
        <end position="105"/>
    </location>
</feature>
<evidence type="ECO:0000256" key="3">
    <source>
        <dbReference type="ARBA" id="ARBA00005189"/>
    </source>
</evidence>
<dbReference type="GO" id="GO:0080132">
    <property type="term" value="F:fatty acid 2-hydroxylase activity"/>
    <property type="evidence" value="ECO:0007669"/>
    <property type="project" value="InterPro"/>
</dbReference>
<comment type="subcellular location">
    <subcellularLocation>
        <location evidence="1">Endoplasmic reticulum membrane</location>
        <topology evidence="1">Multi-pass membrane protein</topology>
    </subcellularLocation>
</comment>
<keyword evidence="14 18" id="KW-0408">Iron</keyword>
<dbReference type="Pfam" id="PF04116">
    <property type="entry name" value="FA_hydroxylase"/>
    <property type="match status" value="1"/>
</dbReference>
<evidence type="ECO:0000256" key="7">
    <source>
        <dbReference type="ARBA" id="ARBA00022692"/>
    </source>
</evidence>
<feature type="binding site" evidence="19">
    <location>
        <position position="238"/>
    </location>
    <ligand>
        <name>Zn(2+)</name>
        <dbReference type="ChEBI" id="CHEBI:29105"/>
        <label>1</label>
    </ligand>
</feature>
<dbReference type="PRINTS" id="PR00363">
    <property type="entry name" value="CYTOCHROMEB5"/>
</dbReference>
<dbReference type="PROSITE" id="PS00191">
    <property type="entry name" value="CYTOCHROME_B5_1"/>
    <property type="match status" value="1"/>
</dbReference>
<keyword evidence="17 18" id="KW-0275">Fatty acid biosynthesis</keyword>
<feature type="domain" description="Cytochrome b5 heme-binding" evidence="23">
    <location>
        <begin position="9"/>
        <end position="85"/>
    </location>
</feature>
<proteinExistence type="inferred from homology"/>
<sequence>MPGRTLPTFTAAQVASHNSAKSCYVTVGRKVYDVTDFLDAHPGGSDLVLEYAGKDVEDILKDEASHAHSEAAYEVLDDSLVGFLDGTNGAAANGKATANGAANGKEVNPRTGMSSEEDLSKDTDIANDFKTHKFLDLSKPLLMQVWYGGFSKEFYLEQVHRPRHYRGGASAPLFGNFLEPLSKTPWWLIPIVWVPPVLYGLYLSSEGFDSKITQALWWVSGLAIWTLLEYILHRFLFHLDEWLPDNRVGLTTHFLLHGIHHYLPMDKYRLVMPPTLFVALATPFWKLAHTLFYWDWSVATTVYCGGIFGYICYDLTHYFLHHQNLPLWYKQLKKYHLEHHFLDYQNGFGVTSRFWDTVFGTELQPRVIKTQ</sequence>
<evidence type="ECO:0000256" key="8">
    <source>
        <dbReference type="ARBA" id="ARBA00022723"/>
    </source>
</evidence>
<dbReference type="EC" id="1.-.-.-" evidence="18"/>
<keyword evidence="10 18" id="KW-0276">Fatty acid metabolism</keyword>
<keyword evidence="15 18" id="KW-0443">Lipid metabolism</keyword>
<feature type="binding site" evidence="19">
    <location>
        <position position="260"/>
    </location>
    <ligand>
        <name>Zn(2+)</name>
        <dbReference type="ChEBI" id="CHEBI:29105"/>
        <label>1</label>
    </ligand>
</feature>
<comment type="cofactor">
    <cofactor evidence="18 19">
        <name>Zn(2+)</name>
        <dbReference type="ChEBI" id="CHEBI:29105"/>
    </cofactor>
    <text evidence="18 19">Binds 2 Zn(2+) ions per subunit that likely form a catalytic dimetal center.</text>
</comment>
<dbReference type="GO" id="GO:0006633">
    <property type="term" value="P:fatty acid biosynthetic process"/>
    <property type="evidence" value="ECO:0007669"/>
    <property type="project" value="UniProtKB-KW"/>
</dbReference>
<comment type="caution">
    <text evidence="24">The sequence shown here is derived from an EMBL/GenBank/DDBJ whole genome shotgun (WGS) entry which is preliminary data.</text>
</comment>
<comment type="function">
    <text evidence="18">Ceramide hydroxylase involved in the hydroxylation of sphingolipid-associated very long chain fatty acids. Postulated to hydroxylate the very long chain fatty acid of dihydroceramides and phytoceramides at C-2.</text>
</comment>
<dbReference type="GO" id="GO:0005506">
    <property type="term" value="F:iron ion binding"/>
    <property type="evidence" value="ECO:0007669"/>
    <property type="project" value="UniProtKB-UniRule"/>
</dbReference>
<dbReference type="Pfam" id="PF00173">
    <property type="entry name" value="Cyt-b5"/>
    <property type="match status" value="1"/>
</dbReference>
<dbReference type="AlphaFoldDB" id="A0AAV9H158"/>
<comment type="pathway">
    <text evidence="3">Lipid metabolism.</text>
</comment>
<evidence type="ECO:0000256" key="10">
    <source>
        <dbReference type="ARBA" id="ARBA00022832"/>
    </source>
</evidence>
<feature type="transmembrane region" description="Helical" evidence="22">
    <location>
        <begin position="291"/>
        <end position="313"/>
    </location>
</feature>
<comment type="pathway">
    <text evidence="2">Sphingolipid metabolism.</text>
</comment>